<dbReference type="Gene3D" id="3.40.190.10">
    <property type="entry name" value="Periplasmic binding protein-like II"/>
    <property type="match status" value="2"/>
</dbReference>
<dbReference type="PANTHER" id="PTHR30537:SF74">
    <property type="entry name" value="HTH-TYPE TRANSCRIPTIONAL REGULATOR TRPI"/>
    <property type="match status" value="1"/>
</dbReference>
<dbReference type="InterPro" id="IPR005119">
    <property type="entry name" value="LysR_subst-bd"/>
</dbReference>
<dbReference type="AlphaFoldDB" id="A0A1M4VTR4"/>
<keyword evidence="3 6" id="KW-0238">DNA-binding</keyword>
<accession>A0A1M4VTR4</accession>
<evidence type="ECO:0000256" key="4">
    <source>
        <dbReference type="ARBA" id="ARBA00023163"/>
    </source>
</evidence>
<name>A0A1M4VTR4_9GAMM</name>
<dbReference type="InterPro" id="IPR000847">
    <property type="entry name" value="LysR_HTH_N"/>
</dbReference>
<dbReference type="OrthoDB" id="6787458at2"/>
<dbReference type="InterPro" id="IPR036388">
    <property type="entry name" value="WH-like_DNA-bd_sf"/>
</dbReference>
<evidence type="ECO:0000313" key="7">
    <source>
        <dbReference type="Proteomes" id="UP000184517"/>
    </source>
</evidence>
<dbReference type="Pfam" id="PF03466">
    <property type="entry name" value="LysR_substrate"/>
    <property type="match status" value="1"/>
</dbReference>
<dbReference type="CDD" id="cd08432">
    <property type="entry name" value="PBP2_GcdR_TrpI_HvrB_AmpR_like"/>
    <property type="match status" value="1"/>
</dbReference>
<keyword evidence="4" id="KW-0804">Transcription</keyword>
<dbReference type="Proteomes" id="UP000184517">
    <property type="component" value="Unassembled WGS sequence"/>
</dbReference>
<protein>
    <submittedName>
        <fullName evidence="6">DNA-binding transcriptional regulator, LysR family</fullName>
    </submittedName>
</protein>
<dbReference type="SUPFAM" id="SSF46785">
    <property type="entry name" value="Winged helix' DNA-binding domain"/>
    <property type="match status" value="1"/>
</dbReference>
<keyword evidence="7" id="KW-1185">Reference proteome</keyword>
<dbReference type="GO" id="GO:0003700">
    <property type="term" value="F:DNA-binding transcription factor activity"/>
    <property type="evidence" value="ECO:0007669"/>
    <property type="project" value="InterPro"/>
</dbReference>
<dbReference type="FunFam" id="3.40.190.10:FF:000017">
    <property type="entry name" value="Glycine cleavage system transcriptional activator"/>
    <property type="match status" value="1"/>
</dbReference>
<dbReference type="Gene3D" id="1.10.10.10">
    <property type="entry name" value="Winged helix-like DNA-binding domain superfamily/Winged helix DNA-binding domain"/>
    <property type="match status" value="1"/>
</dbReference>
<sequence>MTNKSTNPRRLTPSMPWLLAFESAARNLSFTLAAKELSLTQSVISRHIQSLEDLLEVELFHRNGKQLQLNEAGAMYMREVSSGLQRIRNASQNLNTYKSTATSINLACLPTFAAKWLMPRLADFYVKHPNILVHIHAKIRQFNMELEGMDCAISGGGRAWPGMASYPLVKGYLVPVISPALHERVPFNTPSDAGLHTLLQVSTRPDDWFQWFSVHDLSTTNIRLGPQFEMTSHVLQAAIAGIGIALVPSCLVEDELTNGSLIMPFSPSKVDTLKYDYSLHITPHQDQSPTVSALREWLLELSTQ</sequence>
<dbReference type="STRING" id="1122206.SAMN02745753_00744"/>
<evidence type="ECO:0000256" key="2">
    <source>
        <dbReference type="ARBA" id="ARBA00023015"/>
    </source>
</evidence>
<feature type="domain" description="HTH lysR-type" evidence="5">
    <location>
        <begin position="13"/>
        <end position="70"/>
    </location>
</feature>
<comment type="similarity">
    <text evidence="1">Belongs to the LysR transcriptional regulatory family.</text>
</comment>
<dbReference type="Pfam" id="PF00126">
    <property type="entry name" value="HTH_1"/>
    <property type="match status" value="1"/>
</dbReference>
<dbReference type="RefSeq" id="WP_072838372.1">
    <property type="nucleotide sequence ID" value="NZ_FQVF01000003.1"/>
</dbReference>
<dbReference type="EMBL" id="FQVF01000003">
    <property type="protein sequence ID" value="SHE72369.1"/>
    <property type="molecule type" value="Genomic_DNA"/>
</dbReference>
<dbReference type="GO" id="GO:0006351">
    <property type="term" value="P:DNA-templated transcription"/>
    <property type="evidence" value="ECO:0007669"/>
    <property type="project" value="TreeGrafter"/>
</dbReference>
<evidence type="ECO:0000313" key="6">
    <source>
        <dbReference type="EMBL" id="SHE72369.1"/>
    </source>
</evidence>
<evidence type="ECO:0000256" key="1">
    <source>
        <dbReference type="ARBA" id="ARBA00009437"/>
    </source>
</evidence>
<dbReference type="InterPro" id="IPR058163">
    <property type="entry name" value="LysR-type_TF_proteobact-type"/>
</dbReference>
<dbReference type="GO" id="GO:0043565">
    <property type="term" value="F:sequence-specific DNA binding"/>
    <property type="evidence" value="ECO:0007669"/>
    <property type="project" value="TreeGrafter"/>
</dbReference>
<dbReference type="PROSITE" id="PS50931">
    <property type="entry name" value="HTH_LYSR"/>
    <property type="match status" value="1"/>
</dbReference>
<proteinExistence type="inferred from homology"/>
<dbReference type="InterPro" id="IPR036390">
    <property type="entry name" value="WH_DNA-bd_sf"/>
</dbReference>
<dbReference type="PANTHER" id="PTHR30537">
    <property type="entry name" value="HTH-TYPE TRANSCRIPTIONAL REGULATOR"/>
    <property type="match status" value="1"/>
</dbReference>
<gene>
    <name evidence="6" type="ORF">SAMN02745753_00744</name>
</gene>
<organism evidence="6 7">
    <name type="scientific">Marinomonas polaris DSM 16579</name>
    <dbReference type="NCBI Taxonomy" id="1122206"/>
    <lineage>
        <taxon>Bacteria</taxon>
        <taxon>Pseudomonadati</taxon>
        <taxon>Pseudomonadota</taxon>
        <taxon>Gammaproteobacteria</taxon>
        <taxon>Oceanospirillales</taxon>
        <taxon>Oceanospirillaceae</taxon>
        <taxon>Marinomonas</taxon>
    </lineage>
</organism>
<dbReference type="SUPFAM" id="SSF53850">
    <property type="entry name" value="Periplasmic binding protein-like II"/>
    <property type="match status" value="1"/>
</dbReference>
<evidence type="ECO:0000256" key="3">
    <source>
        <dbReference type="ARBA" id="ARBA00023125"/>
    </source>
</evidence>
<reference evidence="7" key="1">
    <citation type="submission" date="2016-11" db="EMBL/GenBank/DDBJ databases">
        <authorList>
            <person name="Varghese N."/>
            <person name="Submissions S."/>
        </authorList>
    </citation>
    <scope>NUCLEOTIDE SEQUENCE [LARGE SCALE GENOMIC DNA]</scope>
    <source>
        <strain evidence="7">DSM 16579</strain>
    </source>
</reference>
<keyword evidence="2" id="KW-0805">Transcription regulation</keyword>
<dbReference type="PRINTS" id="PR00039">
    <property type="entry name" value="HTHLYSR"/>
</dbReference>
<evidence type="ECO:0000259" key="5">
    <source>
        <dbReference type="PROSITE" id="PS50931"/>
    </source>
</evidence>